<dbReference type="PANTHER" id="PTHR30136">
    <property type="entry name" value="HELIX-TURN-HELIX TRANSCRIPTIONAL REGULATOR, ICLR FAMILY"/>
    <property type="match status" value="1"/>
</dbReference>
<dbReference type="SUPFAM" id="SSF55781">
    <property type="entry name" value="GAF domain-like"/>
    <property type="match status" value="1"/>
</dbReference>
<gene>
    <name evidence="8" type="ORF">EOE65_13260</name>
</gene>
<evidence type="ECO:0000313" key="8">
    <source>
        <dbReference type="EMBL" id="RVU30022.1"/>
    </source>
</evidence>
<protein>
    <recommendedName>
        <fullName evidence="4">HTH-type transcriptional repressor AllR</fullName>
    </recommendedName>
    <alternativeName>
        <fullName evidence="5">Negative regulator of allantoin and glyoxylate utilization operons</fullName>
    </alternativeName>
</protein>
<dbReference type="AlphaFoldDB" id="A0A437Q696"/>
<feature type="domain" description="IclR-ED" evidence="7">
    <location>
        <begin position="71"/>
        <end position="254"/>
    </location>
</feature>
<organism evidence="8 9">
    <name type="scientific">Neptunomonas marina</name>
    <dbReference type="NCBI Taxonomy" id="1815562"/>
    <lineage>
        <taxon>Bacteria</taxon>
        <taxon>Pseudomonadati</taxon>
        <taxon>Pseudomonadota</taxon>
        <taxon>Gammaproteobacteria</taxon>
        <taxon>Oceanospirillales</taxon>
        <taxon>Oceanospirillaceae</taxon>
        <taxon>Neptunomonas</taxon>
    </lineage>
</organism>
<evidence type="ECO:0000313" key="9">
    <source>
        <dbReference type="Proteomes" id="UP000282818"/>
    </source>
</evidence>
<dbReference type="SMART" id="SM00346">
    <property type="entry name" value="HTH_ICLR"/>
    <property type="match status" value="1"/>
</dbReference>
<dbReference type="InterPro" id="IPR050707">
    <property type="entry name" value="HTH_MetabolicPath_Reg"/>
</dbReference>
<dbReference type="PROSITE" id="PS51078">
    <property type="entry name" value="ICLR_ED"/>
    <property type="match status" value="1"/>
</dbReference>
<dbReference type="PANTHER" id="PTHR30136:SF24">
    <property type="entry name" value="HTH-TYPE TRANSCRIPTIONAL REPRESSOR ALLR"/>
    <property type="match status" value="1"/>
</dbReference>
<dbReference type="Proteomes" id="UP000282818">
    <property type="component" value="Unassembled WGS sequence"/>
</dbReference>
<feature type="domain" description="HTH iclR-type" evidence="6">
    <location>
        <begin position="9"/>
        <end position="79"/>
    </location>
</feature>
<dbReference type="RefSeq" id="WP_127694807.1">
    <property type="nucleotide sequence ID" value="NZ_SACQ01000006.1"/>
</dbReference>
<keyword evidence="3" id="KW-0804">Transcription</keyword>
<keyword evidence="2" id="KW-0238">DNA-binding</keyword>
<dbReference type="InterPro" id="IPR036388">
    <property type="entry name" value="WH-like_DNA-bd_sf"/>
</dbReference>
<dbReference type="GO" id="GO:0045892">
    <property type="term" value="P:negative regulation of DNA-templated transcription"/>
    <property type="evidence" value="ECO:0007669"/>
    <property type="project" value="TreeGrafter"/>
</dbReference>
<dbReference type="GO" id="GO:0003677">
    <property type="term" value="F:DNA binding"/>
    <property type="evidence" value="ECO:0007669"/>
    <property type="project" value="UniProtKB-KW"/>
</dbReference>
<keyword evidence="1" id="KW-0805">Transcription regulation</keyword>
<proteinExistence type="predicted"/>
<name>A0A437Q696_9GAMM</name>
<dbReference type="InterPro" id="IPR005471">
    <property type="entry name" value="Tscrpt_reg_IclR_N"/>
</dbReference>
<evidence type="ECO:0000256" key="3">
    <source>
        <dbReference type="ARBA" id="ARBA00023163"/>
    </source>
</evidence>
<evidence type="ECO:0000256" key="5">
    <source>
        <dbReference type="ARBA" id="ARBA00042627"/>
    </source>
</evidence>
<dbReference type="PROSITE" id="PS51077">
    <property type="entry name" value="HTH_ICLR"/>
    <property type="match status" value="1"/>
</dbReference>
<accession>A0A437Q696</accession>
<evidence type="ECO:0000256" key="2">
    <source>
        <dbReference type="ARBA" id="ARBA00023125"/>
    </source>
</evidence>
<keyword evidence="9" id="KW-1185">Reference proteome</keyword>
<dbReference type="Pfam" id="PF01614">
    <property type="entry name" value="IclR_C"/>
    <property type="match status" value="1"/>
</dbReference>
<evidence type="ECO:0000259" key="7">
    <source>
        <dbReference type="PROSITE" id="PS51078"/>
    </source>
</evidence>
<dbReference type="Pfam" id="PF09339">
    <property type="entry name" value="HTH_IclR"/>
    <property type="match status" value="1"/>
</dbReference>
<dbReference type="EMBL" id="SACQ01000006">
    <property type="protein sequence ID" value="RVU30022.1"/>
    <property type="molecule type" value="Genomic_DNA"/>
</dbReference>
<sequence length="262" mass="29205">MSNQRREKGSSIVRVLEIIETIAQSEQPLSSADLAYQLDIPRATAHRLVQTLESEGFIQTNMRGNLIPADRFHKVALGVLYTGRYKAQRRAILENLAQQTGETCGISIPDGTEMIYYDRVTCNWPIQIHLPVGTRSPAWCTASGKLYLSTLSKAKVEKLLQLLPLEQKARNTLIAPDALMDNLVTIYEAELGTDNEEFIDGMVACAVPIRNDRGQLIASLFCHAPVIRKSLDDLMAYAPVMRKAADELSQIFSSSNKNRLDQ</sequence>
<dbReference type="GO" id="GO:0003700">
    <property type="term" value="F:DNA-binding transcription factor activity"/>
    <property type="evidence" value="ECO:0007669"/>
    <property type="project" value="TreeGrafter"/>
</dbReference>
<dbReference type="InterPro" id="IPR014757">
    <property type="entry name" value="Tscrpt_reg_IclR_C"/>
</dbReference>
<dbReference type="Gene3D" id="1.10.10.10">
    <property type="entry name" value="Winged helix-like DNA-binding domain superfamily/Winged helix DNA-binding domain"/>
    <property type="match status" value="1"/>
</dbReference>
<dbReference type="InterPro" id="IPR036390">
    <property type="entry name" value="WH_DNA-bd_sf"/>
</dbReference>
<evidence type="ECO:0000256" key="1">
    <source>
        <dbReference type="ARBA" id="ARBA00023015"/>
    </source>
</evidence>
<dbReference type="Gene3D" id="3.30.450.40">
    <property type="match status" value="1"/>
</dbReference>
<comment type="caution">
    <text evidence="8">The sequence shown here is derived from an EMBL/GenBank/DDBJ whole genome shotgun (WGS) entry which is preliminary data.</text>
</comment>
<reference evidence="8 9" key="1">
    <citation type="submission" date="2019-01" db="EMBL/GenBank/DDBJ databases">
        <authorList>
            <person name="Chen W.-M."/>
        </authorList>
    </citation>
    <scope>NUCLEOTIDE SEQUENCE [LARGE SCALE GENOMIC DNA]</scope>
    <source>
        <strain evidence="8 9">HPM-16</strain>
    </source>
</reference>
<dbReference type="SUPFAM" id="SSF46785">
    <property type="entry name" value="Winged helix' DNA-binding domain"/>
    <property type="match status" value="1"/>
</dbReference>
<evidence type="ECO:0000256" key="4">
    <source>
        <dbReference type="ARBA" id="ARBA00040379"/>
    </source>
</evidence>
<dbReference type="InterPro" id="IPR029016">
    <property type="entry name" value="GAF-like_dom_sf"/>
</dbReference>
<evidence type="ECO:0000259" key="6">
    <source>
        <dbReference type="PROSITE" id="PS51077"/>
    </source>
</evidence>